<name>A0AAV7T8N4_PLEWA</name>
<evidence type="ECO:0000313" key="2">
    <source>
        <dbReference type="EMBL" id="KAJ1172694.1"/>
    </source>
</evidence>
<organism evidence="2 3">
    <name type="scientific">Pleurodeles waltl</name>
    <name type="common">Iberian ribbed newt</name>
    <dbReference type="NCBI Taxonomy" id="8319"/>
    <lineage>
        <taxon>Eukaryota</taxon>
        <taxon>Metazoa</taxon>
        <taxon>Chordata</taxon>
        <taxon>Craniata</taxon>
        <taxon>Vertebrata</taxon>
        <taxon>Euteleostomi</taxon>
        <taxon>Amphibia</taxon>
        <taxon>Batrachia</taxon>
        <taxon>Caudata</taxon>
        <taxon>Salamandroidea</taxon>
        <taxon>Salamandridae</taxon>
        <taxon>Pleurodelinae</taxon>
        <taxon>Pleurodeles</taxon>
    </lineage>
</organism>
<gene>
    <name evidence="2" type="ORF">NDU88_004538</name>
</gene>
<accession>A0AAV7T8N4</accession>
<dbReference type="EMBL" id="JANPWB010000007">
    <property type="protein sequence ID" value="KAJ1172694.1"/>
    <property type="molecule type" value="Genomic_DNA"/>
</dbReference>
<feature type="region of interest" description="Disordered" evidence="1">
    <location>
        <begin position="1"/>
        <end position="21"/>
    </location>
</feature>
<evidence type="ECO:0000313" key="3">
    <source>
        <dbReference type="Proteomes" id="UP001066276"/>
    </source>
</evidence>
<comment type="caution">
    <text evidence="2">The sequence shown here is derived from an EMBL/GenBank/DDBJ whole genome shotgun (WGS) entry which is preliminary data.</text>
</comment>
<proteinExistence type="predicted"/>
<sequence length="121" mass="12193">MHTSISGPVHSHLVSSHRNSSPAAAAGLGPLHLRAAPLQARAVQASNGAHLLCVVSLCRAQHSPSSLGTPAAALPLSRLPGSTSPAARHWFGFSPDAGHATTVSAGSPCTAVRSRLISEGL</sequence>
<protein>
    <submittedName>
        <fullName evidence="2">Uncharacterized protein</fullName>
    </submittedName>
</protein>
<reference evidence="2" key="1">
    <citation type="journal article" date="2022" name="bioRxiv">
        <title>Sequencing and chromosome-scale assembly of the giantPleurodeles waltlgenome.</title>
        <authorList>
            <person name="Brown T."/>
            <person name="Elewa A."/>
            <person name="Iarovenko S."/>
            <person name="Subramanian E."/>
            <person name="Araus A.J."/>
            <person name="Petzold A."/>
            <person name="Susuki M."/>
            <person name="Suzuki K.-i.T."/>
            <person name="Hayashi T."/>
            <person name="Toyoda A."/>
            <person name="Oliveira C."/>
            <person name="Osipova E."/>
            <person name="Leigh N.D."/>
            <person name="Simon A."/>
            <person name="Yun M.H."/>
        </authorList>
    </citation>
    <scope>NUCLEOTIDE SEQUENCE</scope>
    <source>
        <strain evidence="2">20211129_DDA</strain>
        <tissue evidence="2">Liver</tissue>
    </source>
</reference>
<dbReference type="AlphaFoldDB" id="A0AAV7T8N4"/>
<dbReference type="Proteomes" id="UP001066276">
    <property type="component" value="Chromosome 4_1"/>
</dbReference>
<evidence type="ECO:0000256" key="1">
    <source>
        <dbReference type="SAM" id="MobiDB-lite"/>
    </source>
</evidence>
<keyword evidence="3" id="KW-1185">Reference proteome</keyword>